<dbReference type="Proteomes" id="UP000075809">
    <property type="component" value="Unassembled WGS sequence"/>
</dbReference>
<gene>
    <name evidence="2" type="ORF">ALC60_07647</name>
</gene>
<feature type="region of interest" description="Disordered" evidence="1">
    <location>
        <begin position="24"/>
        <end position="44"/>
    </location>
</feature>
<accession>A0A151WZC0</accession>
<feature type="compositionally biased region" description="Basic and acidic residues" evidence="1">
    <location>
        <begin position="34"/>
        <end position="44"/>
    </location>
</feature>
<name>A0A151WZC0_9HYME</name>
<sequence length="175" mass="19727">MYPTAAIGEDSERDVRDARKLRQGQNEVWGAHEGTGRRHGVDQDGGRVELSEAETFWDGPHPTAQYKCATRRKHSQCKISSARLQYEIISSVLDLDDLGVYHVPGIRVISVVVKNVNAVKRPPLPPPPLPPQQQLQVERDATSWTQLNLKIQSRMEAITNLNLKIQPRMETITKC</sequence>
<evidence type="ECO:0000256" key="1">
    <source>
        <dbReference type="SAM" id="MobiDB-lite"/>
    </source>
</evidence>
<evidence type="ECO:0000313" key="2">
    <source>
        <dbReference type="EMBL" id="KYQ53219.1"/>
    </source>
</evidence>
<evidence type="ECO:0000313" key="3">
    <source>
        <dbReference type="Proteomes" id="UP000075809"/>
    </source>
</evidence>
<keyword evidence="3" id="KW-1185">Reference proteome</keyword>
<organism evidence="2 3">
    <name type="scientific">Mycetomoellerius zeteki</name>
    <dbReference type="NCBI Taxonomy" id="64791"/>
    <lineage>
        <taxon>Eukaryota</taxon>
        <taxon>Metazoa</taxon>
        <taxon>Ecdysozoa</taxon>
        <taxon>Arthropoda</taxon>
        <taxon>Hexapoda</taxon>
        <taxon>Insecta</taxon>
        <taxon>Pterygota</taxon>
        <taxon>Neoptera</taxon>
        <taxon>Endopterygota</taxon>
        <taxon>Hymenoptera</taxon>
        <taxon>Apocrita</taxon>
        <taxon>Aculeata</taxon>
        <taxon>Formicoidea</taxon>
        <taxon>Formicidae</taxon>
        <taxon>Myrmicinae</taxon>
        <taxon>Mycetomoellerius</taxon>
    </lineage>
</organism>
<dbReference type="EMBL" id="KQ982648">
    <property type="protein sequence ID" value="KYQ53219.1"/>
    <property type="molecule type" value="Genomic_DNA"/>
</dbReference>
<reference evidence="2 3" key="1">
    <citation type="submission" date="2015-09" db="EMBL/GenBank/DDBJ databases">
        <title>Trachymyrmex zeteki WGS genome.</title>
        <authorList>
            <person name="Nygaard S."/>
            <person name="Hu H."/>
            <person name="Boomsma J."/>
            <person name="Zhang G."/>
        </authorList>
    </citation>
    <scope>NUCLEOTIDE SEQUENCE [LARGE SCALE GENOMIC DNA]</scope>
    <source>
        <strain evidence="2">Tzet28-1</strain>
        <tissue evidence="2">Whole body</tissue>
    </source>
</reference>
<protein>
    <submittedName>
        <fullName evidence="2">Uncharacterized protein</fullName>
    </submittedName>
</protein>
<proteinExistence type="predicted"/>
<dbReference type="AlphaFoldDB" id="A0A151WZC0"/>